<name>A0A0A9EVC4_ARUDO</name>
<reference evidence="2" key="2">
    <citation type="journal article" date="2015" name="Data Brief">
        <title>Shoot transcriptome of the giant reed, Arundo donax.</title>
        <authorList>
            <person name="Barrero R.A."/>
            <person name="Guerrero F.D."/>
            <person name="Moolhuijzen P."/>
            <person name="Goolsby J.A."/>
            <person name="Tidwell J."/>
            <person name="Bellgard S.E."/>
            <person name="Bellgard M.I."/>
        </authorList>
    </citation>
    <scope>NUCLEOTIDE SEQUENCE</scope>
    <source>
        <tissue evidence="2">Shoot tissue taken approximately 20 cm above the soil surface</tissue>
    </source>
</reference>
<protein>
    <submittedName>
        <fullName evidence="2">Uncharacterized protein</fullName>
    </submittedName>
</protein>
<reference evidence="2" key="1">
    <citation type="submission" date="2014-09" db="EMBL/GenBank/DDBJ databases">
        <authorList>
            <person name="Magalhaes I.L.F."/>
            <person name="Oliveira U."/>
            <person name="Santos F.R."/>
            <person name="Vidigal T.H.D.A."/>
            <person name="Brescovit A.D."/>
            <person name="Santos A.J."/>
        </authorList>
    </citation>
    <scope>NUCLEOTIDE SEQUENCE</scope>
    <source>
        <tissue evidence="2">Shoot tissue taken approximately 20 cm above the soil surface</tissue>
    </source>
</reference>
<accession>A0A0A9EVC4</accession>
<proteinExistence type="predicted"/>
<evidence type="ECO:0000313" key="2">
    <source>
        <dbReference type="EMBL" id="JAD99997.1"/>
    </source>
</evidence>
<evidence type="ECO:0000256" key="1">
    <source>
        <dbReference type="SAM" id="MobiDB-lite"/>
    </source>
</evidence>
<dbReference type="AlphaFoldDB" id="A0A0A9EVC4"/>
<sequence>MSSLSGKSEERSATCIPSWRRALSRSAASKDKETARASSSSPLSRDAFSPSPPFRPFVIPSTSLFEASIAARIISSSISLL</sequence>
<dbReference type="EMBL" id="GBRH01197898">
    <property type="protein sequence ID" value="JAD99997.1"/>
    <property type="molecule type" value="Transcribed_RNA"/>
</dbReference>
<organism evidence="2">
    <name type="scientific">Arundo donax</name>
    <name type="common">Giant reed</name>
    <name type="synonym">Donax arundinaceus</name>
    <dbReference type="NCBI Taxonomy" id="35708"/>
    <lineage>
        <taxon>Eukaryota</taxon>
        <taxon>Viridiplantae</taxon>
        <taxon>Streptophyta</taxon>
        <taxon>Embryophyta</taxon>
        <taxon>Tracheophyta</taxon>
        <taxon>Spermatophyta</taxon>
        <taxon>Magnoliopsida</taxon>
        <taxon>Liliopsida</taxon>
        <taxon>Poales</taxon>
        <taxon>Poaceae</taxon>
        <taxon>PACMAD clade</taxon>
        <taxon>Arundinoideae</taxon>
        <taxon>Arundineae</taxon>
        <taxon>Arundo</taxon>
    </lineage>
</organism>
<feature type="region of interest" description="Disordered" evidence="1">
    <location>
        <begin position="22"/>
        <end position="52"/>
    </location>
</feature>